<evidence type="ECO:0000256" key="2">
    <source>
        <dbReference type="ARBA" id="ARBA00022605"/>
    </source>
</evidence>
<dbReference type="InterPro" id="IPR017459">
    <property type="entry name" value="Glycosyl_Trfase_fam3_N_dom"/>
</dbReference>
<evidence type="ECO:0000256" key="6">
    <source>
        <dbReference type="ARBA" id="ARBA00023141"/>
    </source>
</evidence>
<dbReference type="NCBIfam" id="TIGR01245">
    <property type="entry name" value="trpD"/>
    <property type="match status" value="1"/>
</dbReference>
<feature type="binding site" evidence="9">
    <location>
        <begin position="91"/>
        <end position="94"/>
    </location>
    <ligand>
        <name>5-phospho-alpha-D-ribose 1-diphosphate</name>
        <dbReference type="ChEBI" id="CHEBI:58017"/>
    </ligand>
</feature>
<evidence type="ECO:0000256" key="3">
    <source>
        <dbReference type="ARBA" id="ARBA00022676"/>
    </source>
</evidence>
<dbReference type="GO" id="GO:0000162">
    <property type="term" value="P:L-tryptophan biosynthetic process"/>
    <property type="evidence" value="ECO:0007669"/>
    <property type="project" value="UniProtKB-UniRule"/>
</dbReference>
<comment type="subunit">
    <text evidence="9">Homodimer.</text>
</comment>
<evidence type="ECO:0000256" key="1">
    <source>
        <dbReference type="ARBA" id="ARBA00004907"/>
    </source>
</evidence>
<evidence type="ECO:0000256" key="4">
    <source>
        <dbReference type="ARBA" id="ARBA00022679"/>
    </source>
</evidence>
<keyword evidence="3 9" id="KW-0328">Glycosyltransferase</keyword>
<protein>
    <recommendedName>
        <fullName evidence="9">Anthranilate phosphoribosyltransferase</fullName>
        <ecNumber evidence="9">2.4.2.18</ecNumber>
    </recommendedName>
</protein>
<feature type="binding site" evidence="9">
    <location>
        <begin position="84"/>
        <end position="85"/>
    </location>
    <ligand>
        <name>5-phospho-alpha-D-ribose 1-diphosphate</name>
        <dbReference type="ChEBI" id="CHEBI:58017"/>
    </ligand>
</feature>
<dbReference type="GO" id="GO:0005829">
    <property type="term" value="C:cytosol"/>
    <property type="evidence" value="ECO:0007669"/>
    <property type="project" value="TreeGrafter"/>
</dbReference>
<dbReference type="InterPro" id="IPR000312">
    <property type="entry name" value="Glycosyl_Trfase_fam3"/>
</dbReference>
<dbReference type="RefSeq" id="WP_072830623.1">
    <property type="nucleotide sequence ID" value="NZ_FQXP01000004.1"/>
</dbReference>
<dbReference type="PANTHER" id="PTHR43285:SF2">
    <property type="entry name" value="ANTHRANILATE PHOSPHORIBOSYLTRANSFERASE"/>
    <property type="match status" value="1"/>
</dbReference>
<dbReference type="Gene3D" id="3.40.1030.10">
    <property type="entry name" value="Nucleoside phosphorylase/phosphoribosyltransferase catalytic domain"/>
    <property type="match status" value="1"/>
</dbReference>
<feature type="binding site" evidence="9">
    <location>
        <position position="227"/>
    </location>
    <ligand>
        <name>Mg(2+)</name>
        <dbReference type="ChEBI" id="CHEBI:18420"/>
        <label>2</label>
    </ligand>
</feature>
<feature type="binding site" evidence="9">
    <location>
        <begin position="109"/>
        <end position="117"/>
    </location>
    <ligand>
        <name>5-phospho-alpha-D-ribose 1-diphosphate</name>
        <dbReference type="ChEBI" id="CHEBI:58017"/>
    </ligand>
</feature>
<dbReference type="SUPFAM" id="SSF52418">
    <property type="entry name" value="Nucleoside phosphorylase/phosphoribosyltransferase catalytic domain"/>
    <property type="match status" value="1"/>
</dbReference>
<comment type="cofactor">
    <cofactor evidence="9">
        <name>Mg(2+)</name>
        <dbReference type="ChEBI" id="CHEBI:18420"/>
    </cofactor>
    <text evidence="9">Binds 2 magnesium ions per monomer.</text>
</comment>
<evidence type="ECO:0000313" key="12">
    <source>
        <dbReference type="EMBL" id="SHH66708.1"/>
    </source>
</evidence>
<dbReference type="Proteomes" id="UP000184526">
    <property type="component" value="Unassembled WGS sequence"/>
</dbReference>
<dbReference type="InterPro" id="IPR005940">
    <property type="entry name" value="Anthranilate_Pribosyl_Tfrase"/>
</dbReference>
<dbReference type="SUPFAM" id="SSF47648">
    <property type="entry name" value="Nucleoside phosphorylase/phosphoribosyltransferase N-terminal domain"/>
    <property type="match status" value="1"/>
</dbReference>
<evidence type="ECO:0000256" key="8">
    <source>
        <dbReference type="ARBA" id="ARBA00061188"/>
    </source>
</evidence>
<keyword evidence="9" id="KW-0479">Metal-binding</keyword>
<evidence type="ECO:0000256" key="5">
    <source>
        <dbReference type="ARBA" id="ARBA00022822"/>
    </source>
</evidence>
<proteinExistence type="inferred from homology"/>
<feature type="binding site" evidence="9">
    <location>
        <position position="81"/>
    </location>
    <ligand>
        <name>5-phospho-alpha-D-ribose 1-diphosphate</name>
        <dbReference type="ChEBI" id="CHEBI:58017"/>
    </ligand>
</feature>
<dbReference type="InterPro" id="IPR035902">
    <property type="entry name" value="Nuc_phospho_transferase"/>
</dbReference>
<evidence type="ECO:0000256" key="7">
    <source>
        <dbReference type="ARBA" id="ARBA00052328"/>
    </source>
</evidence>
<evidence type="ECO:0000256" key="9">
    <source>
        <dbReference type="HAMAP-Rule" id="MF_00211"/>
    </source>
</evidence>
<dbReference type="Pfam" id="PF00591">
    <property type="entry name" value="Glycos_transf_3"/>
    <property type="match status" value="1"/>
</dbReference>
<feature type="domain" description="Glycosyl transferase family 3 N-terminal" evidence="11">
    <location>
        <begin position="6"/>
        <end position="65"/>
    </location>
</feature>
<keyword evidence="6 9" id="KW-0057">Aromatic amino acid biosynthesis</keyword>
<dbReference type="OrthoDB" id="9806430at2"/>
<keyword evidence="4 9" id="KW-0808">Transferase</keyword>
<sequence length="337" mass="36076">MFIDNAIKKIVERESLTEDEGRAVINEIMKGEATSAQIGAFLVGMRVKGETSEEILGAVKALRDNMTQVDVQYDNLIDTCGTGGDGGKTFNISTAVAMVAASGGVKVAKHGNRAVSSQSGSADVLKELGIPVDLDSMESKKIIEDIGMAFLFAPNYHSAMKNVAKERKELATRTLFNLIGPLVNPAPIKGQLLGIYDGNLIETVGEVLLNLGLERAMVVHGDDGLDEITTTTTTKICEIKDGKMKSYKISPEDFGIKLSRPEDIQGGSPKENAEIILDILKGSKGAARDIVVLNSGAALYVGKKAESLEEGIKKAEELLDSGAAYEKYKQLISVRNN</sequence>
<comment type="catalytic activity">
    <reaction evidence="7 9">
        <text>N-(5-phospho-beta-D-ribosyl)anthranilate + diphosphate = 5-phospho-alpha-D-ribose 1-diphosphate + anthranilate</text>
        <dbReference type="Rhea" id="RHEA:11768"/>
        <dbReference type="ChEBI" id="CHEBI:16567"/>
        <dbReference type="ChEBI" id="CHEBI:18277"/>
        <dbReference type="ChEBI" id="CHEBI:33019"/>
        <dbReference type="ChEBI" id="CHEBI:58017"/>
        <dbReference type="EC" id="2.4.2.18"/>
    </reaction>
</comment>
<comment type="similarity">
    <text evidence="9">Belongs to the anthranilate phosphoribosyltransferase family.</text>
</comment>
<feature type="binding site" evidence="9">
    <location>
        <position position="81"/>
    </location>
    <ligand>
        <name>anthranilate</name>
        <dbReference type="ChEBI" id="CHEBI:16567"/>
        <label>1</label>
    </ligand>
</feature>
<comment type="caution">
    <text evidence="9">Lacks conserved residue(s) required for the propagation of feature annotation.</text>
</comment>
<keyword evidence="13" id="KW-1185">Reference proteome</keyword>
<dbReference type="HAMAP" id="MF_00211">
    <property type="entry name" value="TrpD"/>
    <property type="match status" value="1"/>
</dbReference>
<keyword evidence="9" id="KW-0460">Magnesium</keyword>
<feature type="binding site" evidence="9">
    <location>
        <position position="112"/>
    </location>
    <ligand>
        <name>anthranilate</name>
        <dbReference type="ChEBI" id="CHEBI:16567"/>
        <label>1</label>
    </ligand>
</feature>
<dbReference type="GO" id="GO:0004048">
    <property type="term" value="F:anthranilate phosphoribosyltransferase activity"/>
    <property type="evidence" value="ECO:0007669"/>
    <property type="project" value="UniProtKB-UniRule"/>
</dbReference>
<feature type="binding site" evidence="9">
    <location>
        <position position="121"/>
    </location>
    <ligand>
        <name>5-phospho-alpha-D-ribose 1-diphosphate</name>
        <dbReference type="ChEBI" id="CHEBI:58017"/>
    </ligand>
</feature>
<dbReference type="GO" id="GO:0000287">
    <property type="term" value="F:magnesium ion binding"/>
    <property type="evidence" value="ECO:0007669"/>
    <property type="project" value="UniProtKB-UniRule"/>
</dbReference>
<feature type="binding site" evidence="9">
    <location>
        <position position="89"/>
    </location>
    <ligand>
        <name>5-phospho-alpha-D-ribose 1-diphosphate</name>
        <dbReference type="ChEBI" id="CHEBI:58017"/>
    </ligand>
</feature>
<feature type="domain" description="Glycosyl transferase family 3" evidence="10">
    <location>
        <begin position="75"/>
        <end position="325"/>
    </location>
</feature>
<dbReference type="InterPro" id="IPR036320">
    <property type="entry name" value="Glycosyl_Trfase_fam3_N_dom_sf"/>
</dbReference>
<dbReference type="Pfam" id="PF02885">
    <property type="entry name" value="Glycos_trans_3N"/>
    <property type="match status" value="1"/>
</dbReference>
<comment type="similarity">
    <text evidence="8">In the C-terminal section; belongs to the anthranilate phosphoribosyltransferase family.</text>
</comment>
<reference evidence="12 13" key="1">
    <citation type="submission" date="2016-11" db="EMBL/GenBank/DDBJ databases">
        <authorList>
            <person name="Jaros S."/>
            <person name="Januszkiewicz K."/>
            <person name="Wedrychowicz H."/>
        </authorList>
    </citation>
    <scope>NUCLEOTIDE SEQUENCE [LARGE SCALE GENOMIC DNA]</scope>
    <source>
        <strain evidence="12 13">DSM 3089</strain>
    </source>
</reference>
<name>A0A1M5UV35_9CLOT</name>
<feature type="binding site" evidence="9">
    <location>
        <position position="93"/>
    </location>
    <ligand>
        <name>Mg(2+)</name>
        <dbReference type="ChEBI" id="CHEBI:18420"/>
        <label>1</label>
    </ligand>
</feature>
<evidence type="ECO:0000259" key="10">
    <source>
        <dbReference type="Pfam" id="PF00591"/>
    </source>
</evidence>
<comment type="function">
    <text evidence="9">Catalyzes the transfer of the phosphoribosyl group of 5-phosphorylribose-1-pyrophosphate (PRPP) to anthranilate to yield N-(5'-phosphoribosyl)-anthranilate (PRA).</text>
</comment>
<feature type="binding site" evidence="9">
    <location>
        <position position="226"/>
    </location>
    <ligand>
        <name>Mg(2+)</name>
        <dbReference type="ChEBI" id="CHEBI:18420"/>
        <label>2</label>
    </ligand>
</feature>
<evidence type="ECO:0000313" key="13">
    <source>
        <dbReference type="Proteomes" id="UP000184526"/>
    </source>
</evidence>
<evidence type="ECO:0000259" key="11">
    <source>
        <dbReference type="Pfam" id="PF02885"/>
    </source>
</evidence>
<dbReference type="Gene3D" id="1.20.970.10">
    <property type="entry name" value="Transferase, Pyrimidine Nucleoside Phosphorylase, Chain C"/>
    <property type="match status" value="1"/>
</dbReference>
<accession>A0A1M5UV35</accession>
<feature type="binding site" evidence="9">
    <location>
        <position position="167"/>
    </location>
    <ligand>
        <name>anthranilate</name>
        <dbReference type="ChEBI" id="CHEBI:16567"/>
        <label>2</label>
    </ligand>
</feature>
<organism evidence="12 13">
    <name type="scientific">Clostridium collagenovorans DSM 3089</name>
    <dbReference type="NCBI Taxonomy" id="1121306"/>
    <lineage>
        <taxon>Bacteria</taxon>
        <taxon>Bacillati</taxon>
        <taxon>Bacillota</taxon>
        <taxon>Clostridia</taxon>
        <taxon>Eubacteriales</taxon>
        <taxon>Clostridiaceae</taxon>
        <taxon>Clostridium</taxon>
    </lineage>
</organism>
<dbReference type="AlphaFoldDB" id="A0A1M5UV35"/>
<dbReference type="FunFam" id="3.40.1030.10:FF:000002">
    <property type="entry name" value="Anthranilate phosphoribosyltransferase"/>
    <property type="match status" value="1"/>
</dbReference>
<dbReference type="STRING" id="1121306.SAMN02745196_00948"/>
<dbReference type="EMBL" id="FQXP01000004">
    <property type="protein sequence ID" value="SHH66708.1"/>
    <property type="molecule type" value="Genomic_DNA"/>
</dbReference>
<keyword evidence="2 9" id="KW-0028">Amino-acid biosynthesis</keyword>
<dbReference type="PANTHER" id="PTHR43285">
    <property type="entry name" value="ANTHRANILATE PHOSPHORIBOSYLTRANSFERASE"/>
    <property type="match status" value="1"/>
</dbReference>
<comment type="pathway">
    <text evidence="1 9">Amino-acid biosynthesis; L-tryptophan biosynthesis; L-tryptophan from chorismate: step 2/5.</text>
</comment>
<gene>
    <name evidence="9" type="primary">trpD</name>
    <name evidence="12" type="ORF">SAMN02745196_00948</name>
</gene>
<dbReference type="EC" id="2.4.2.18" evidence="9"/>
<feature type="binding site" evidence="9">
    <location>
        <position position="227"/>
    </location>
    <ligand>
        <name>Mg(2+)</name>
        <dbReference type="ChEBI" id="CHEBI:18420"/>
        <label>1</label>
    </ligand>
</feature>
<keyword evidence="5 9" id="KW-0822">Tryptophan biosynthesis</keyword>
<dbReference type="UniPathway" id="UPA00035">
    <property type="reaction ID" value="UER00041"/>
</dbReference>